<dbReference type="PANTHER" id="PTHR11627">
    <property type="entry name" value="FRUCTOSE-BISPHOSPHATE ALDOLASE"/>
    <property type="match status" value="1"/>
</dbReference>
<keyword evidence="9" id="KW-1185">Reference proteome</keyword>
<evidence type="ECO:0000256" key="6">
    <source>
        <dbReference type="SAM" id="MobiDB-lite"/>
    </source>
</evidence>
<dbReference type="EC" id="4.1.2.13" evidence="3"/>
<evidence type="ECO:0000256" key="1">
    <source>
        <dbReference type="ARBA" id="ARBA00004714"/>
    </source>
</evidence>
<organism evidence="8 9">
    <name type="scientific">Tetraparma gracilis</name>
    <dbReference type="NCBI Taxonomy" id="2962635"/>
    <lineage>
        <taxon>Eukaryota</taxon>
        <taxon>Sar</taxon>
        <taxon>Stramenopiles</taxon>
        <taxon>Ochrophyta</taxon>
        <taxon>Bolidophyceae</taxon>
        <taxon>Parmales</taxon>
        <taxon>Triparmaceae</taxon>
        <taxon>Tetraparma</taxon>
    </lineage>
</organism>
<gene>
    <name evidence="8" type="ORF">TeGR_g11747</name>
</gene>
<dbReference type="Pfam" id="PF00274">
    <property type="entry name" value="Glycolytic"/>
    <property type="match status" value="1"/>
</dbReference>
<keyword evidence="7" id="KW-0732">Signal</keyword>
<dbReference type="InterPro" id="IPR013785">
    <property type="entry name" value="Aldolase_TIM"/>
</dbReference>
<sequence>MRLLLLTLLPSFGLALSLSAGGAHLTTAQRAFLKATASKLASPGKGLTACDEGPATIGARFEAVGVKNSEEARRRYRNMLFTAEGVSDTLSGAILDPETLYQKDDAGVAFPSVLASRDILVGVKPHLKVYALPGCGGDSVMQGLDSLAVRAQEYALAGATFAKWRSPLEIDTATGRPTDLAIKTNMGDLARYALICQANGLMPIVEPDVSLTGDHTLEEAVDVNIRVQAELYKAMIDHGVYMEGATLKPNIVNPGRSCSRSYSVEEIAEANIYVLRNAFPVAMPGLNFLSGGQSLQDAAARLSAINKAEGPSPWNISFSWSQALQLPLLQLCKDSGELQLEAMSKLYSEELKIASAAALGKHAWEQGEGDHVGVAPPAPPAPPPSEAPPAPSDNNFFSKLFK</sequence>
<evidence type="ECO:0000313" key="9">
    <source>
        <dbReference type="Proteomes" id="UP001165060"/>
    </source>
</evidence>
<comment type="caution">
    <text evidence="8">The sequence shown here is derived from an EMBL/GenBank/DDBJ whole genome shotgun (WGS) entry which is preliminary data.</text>
</comment>
<evidence type="ECO:0000256" key="4">
    <source>
        <dbReference type="ARBA" id="ARBA00023152"/>
    </source>
</evidence>
<evidence type="ECO:0000256" key="7">
    <source>
        <dbReference type="SAM" id="SignalP"/>
    </source>
</evidence>
<feature type="region of interest" description="Disordered" evidence="6">
    <location>
        <begin position="365"/>
        <end position="402"/>
    </location>
</feature>
<name>A0ABQ6MQN0_9STRA</name>
<feature type="signal peptide" evidence="7">
    <location>
        <begin position="1"/>
        <end position="15"/>
    </location>
</feature>
<feature type="compositionally biased region" description="Pro residues" evidence="6">
    <location>
        <begin position="376"/>
        <end position="391"/>
    </location>
</feature>
<dbReference type="SUPFAM" id="SSF51569">
    <property type="entry name" value="Aldolase"/>
    <property type="match status" value="1"/>
</dbReference>
<comment type="similarity">
    <text evidence="2">Belongs to the class I fructose-bisphosphate aldolase family.</text>
</comment>
<reference evidence="8 9" key="1">
    <citation type="journal article" date="2023" name="Commun. Biol.">
        <title>Genome analysis of Parmales, the sister group of diatoms, reveals the evolutionary specialization of diatoms from phago-mixotrophs to photoautotrophs.</title>
        <authorList>
            <person name="Ban H."/>
            <person name="Sato S."/>
            <person name="Yoshikawa S."/>
            <person name="Yamada K."/>
            <person name="Nakamura Y."/>
            <person name="Ichinomiya M."/>
            <person name="Sato N."/>
            <person name="Blanc-Mathieu R."/>
            <person name="Endo H."/>
            <person name="Kuwata A."/>
            <person name="Ogata H."/>
        </authorList>
    </citation>
    <scope>NUCLEOTIDE SEQUENCE [LARGE SCALE GENOMIC DNA]</scope>
</reference>
<dbReference type="InterPro" id="IPR000741">
    <property type="entry name" value="FBA_I"/>
</dbReference>
<evidence type="ECO:0000256" key="3">
    <source>
        <dbReference type="ARBA" id="ARBA00013068"/>
    </source>
</evidence>
<dbReference type="NCBIfam" id="NF033379">
    <property type="entry name" value="FrucBisAld_I"/>
    <property type="match status" value="1"/>
</dbReference>
<feature type="compositionally biased region" description="Polar residues" evidence="6">
    <location>
        <begin position="393"/>
        <end position="402"/>
    </location>
</feature>
<dbReference type="Proteomes" id="UP001165060">
    <property type="component" value="Unassembled WGS sequence"/>
</dbReference>
<feature type="chain" id="PRO_5045551592" description="fructose-bisphosphate aldolase" evidence="7">
    <location>
        <begin position="16"/>
        <end position="402"/>
    </location>
</feature>
<proteinExistence type="inferred from homology"/>
<protein>
    <recommendedName>
        <fullName evidence="3">fructose-bisphosphate aldolase</fullName>
        <ecNumber evidence="3">4.1.2.13</ecNumber>
    </recommendedName>
</protein>
<keyword evidence="4" id="KW-0324">Glycolysis</keyword>
<evidence type="ECO:0000313" key="8">
    <source>
        <dbReference type="EMBL" id="GMI30258.1"/>
    </source>
</evidence>
<keyword evidence="5" id="KW-0456">Lyase</keyword>
<evidence type="ECO:0000256" key="2">
    <source>
        <dbReference type="ARBA" id="ARBA00010387"/>
    </source>
</evidence>
<evidence type="ECO:0000256" key="5">
    <source>
        <dbReference type="ARBA" id="ARBA00023239"/>
    </source>
</evidence>
<dbReference type="Gene3D" id="3.20.20.70">
    <property type="entry name" value="Aldolase class I"/>
    <property type="match status" value="1"/>
</dbReference>
<accession>A0ABQ6MQN0</accession>
<dbReference type="EMBL" id="BRYB01001644">
    <property type="protein sequence ID" value="GMI30258.1"/>
    <property type="molecule type" value="Genomic_DNA"/>
</dbReference>
<comment type="pathway">
    <text evidence="1">Carbohydrate degradation; glycolysis; D-glyceraldehyde 3-phosphate and glycerone phosphate from D-glucose: step 4/4.</text>
</comment>